<reference evidence="1 2" key="1">
    <citation type="submission" date="2018-03" db="EMBL/GenBank/DDBJ databases">
        <title>Genetic Diversity and Phenotypic Plasticity of AHL Mediated Quorum Sensing in Environmental Strains of Vibrio mediterranei.</title>
        <authorList>
            <person name="Lantoine F."/>
            <person name="Vouve F."/>
        </authorList>
    </citation>
    <scope>NUCLEOTIDE SEQUENCE [LARGE SCALE GENOMIC DNA]</scope>
    <source>
        <strain evidence="1 2">17LN0615E</strain>
    </source>
</reference>
<comment type="caution">
    <text evidence="1">The sequence shown here is derived from an EMBL/GenBank/DDBJ whole genome shotgun (WGS) entry which is preliminary data.</text>
</comment>
<accession>A0ABX5D9Y9</accession>
<sequence length="174" mass="20103">MKIATKTVAAQLTGYYVRTEPEKQALLSLIDGNLARNAFAHTSYYPSAEGALERIRFAERMIEAKDEIEDFLVCIGESLQEWERYINQWFTVVSKSMASIFNVYLQTCSCRMDAWIVGANRFEHDKAGDSEERSLQCYQEFEHTLERAVMQFKSSVSEATYKVKHKRCAVLQLF</sequence>
<protein>
    <submittedName>
        <fullName evidence="1">Uncharacterized protein</fullName>
    </submittedName>
</protein>
<dbReference type="RefSeq" id="WP_106008899.1">
    <property type="nucleotide sequence ID" value="NZ_NWTN01000026.1"/>
</dbReference>
<gene>
    <name evidence="1" type="ORF">COR51_23735</name>
</gene>
<evidence type="ECO:0000313" key="2">
    <source>
        <dbReference type="Proteomes" id="UP000238163"/>
    </source>
</evidence>
<keyword evidence="2" id="KW-1185">Reference proteome</keyword>
<proteinExistence type="predicted"/>
<dbReference type="EMBL" id="NWTN01000026">
    <property type="protein sequence ID" value="PRQ65136.1"/>
    <property type="molecule type" value="Genomic_DNA"/>
</dbReference>
<evidence type="ECO:0000313" key="1">
    <source>
        <dbReference type="EMBL" id="PRQ65136.1"/>
    </source>
</evidence>
<organism evidence="1 2">
    <name type="scientific">Vibrio mediterranei</name>
    <dbReference type="NCBI Taxonomy" id="689"/>
    <lineage>
        <taxon>Bacteria</taxon>
        <taxon>Pseudomonadati</taxon>
        <taxon>Pseudomonadota</taxon>
        <taxon>Gammaproteobacteria</taxon>
        <taxon>Vibrionales</taxon>
        <taxon>Vibrionaceae</taxon>
        <taxon>Vibrio</taxon>
    </lineage>
</organism>
<name>A0ABX5D9Y9_9VIBR</name>
<dbReference type="Proteomes" id="UP000238163">
    <property type="component" value="Unassembled WGS sequence"/>
</dbReference>